<dbReference type="PANTHER" id="PTHR24116:SF0">
    <property type="entry name" value="KINASE D-INTERACTING SUBSTRATE OF 220 KDA"/>
    <property type="match status" value="1"/>
</dbReference>
<evidence type="ECO:0000259" key="4">
    <source>
        <dbReference type="Pfam" id="PF07693"/>
    </source>
</evidence>
<dbReference type="PROSITE" id="PS50297">
    <property type="entry name" value="ANK_REP_REGION"/>
    <property type="match status" value="7"/>
</dbReference>
<feature type="repeat" description="ANK" evidence="1">
    <location>
        <begin position="127"/>
        <end position="159"/>
    </location>
</feature>
<accession>A0A6I8VE35</accession>
<dbReference type="SUPFAM" id="SSF47769">
    <property type="entry name" value="SAM/Pointed domain"/>
    <property type="match status" value="1"/>
</dbReference>
<feature type="transmembrane region" description="Helical" evidence="3">
    <location>
        <begin position="718"/>
        <end position="745"/>
    </location>
</feature>
<feature type="region of interest" description="Disordered" evidence="2">
    <location>
        <begin position="917"/>
        <end position="941"/>
    </location>
</feature>
<reference evidence="6" key="1">
    <citation type="submission" date="2024-06" db="UniProtKB">
        <authorList>
            <consortium name="RefSeq"/>
        </authorList>
    </citation>
    <scope>NUCLEOTIDE SEQUENCE [LARGE SCALE GENOMIC DNA]</scope>
    <source>
        <strain evidence="6">MV2-25</strain>
    </source>
</reference>
<dbReference type="PANTHER" id="PTHR24116">
    <property type="entry name" value="KINASE D-INTERACTING SUBSTRATE OF 220 KDA"/>
    <property type="match status" value="1"/>
</dbReference>
<dbReference type="InterPro" id="IPR011646">
    <property type="entry name" value="KAP_P-loop"/>
</dbReference>
<keyword evidence="1" id="KW-0040">ANK repeat</keyword>
<dbReference type="GeneID" id="4803775"/>
<feature type="transmembrane region" description="Helical" evidence="3">
    <location>
        <begin position="682"/>
        <end position="706"/>
    </location>
</feature>
<keyword evidence="7" id="KW-0418">Kinase</keyword>
<feature type="repeat" description="ANK" evidence="1">
    <location>
        <begin position="325"/>
        <end position="357"/>
    </location>
</feature>
<feature type="transmembrane region" description="Helical" evidence="3">
    <location>
        <begin position="524"/>
        <end position="545"/>
    </location>
</feature>
<dbReference type="Pfam" id="PF23307">
    <property type="entry name" value="SAM_KIDINS220"/>
    <property type="match status" value="1"/>
</dbReference>
<dbReference type="Proteomes" id="UP000001819">
    <property type="component" value="Chromosome 3"/>
</dbReference>
<feature type="compositionally biased region" description="Low complexity" evidence="2">
    <location>
        <begin position="1364"/>
        <end position="1386"/>
    </location>
</feature>
<dbReference type="CDD" id="cd09487">
    <property type="entry name" value="SAM_superfamily"/>
    <property type="match status" value="1"/>
</dbReference>
<protein>
    <submittedName>
        <fullName evidence="7">Kinase D-interacting substrate of 220 kDa isoform X11</fullName>
    </submittedName>
</protein>
<feature type="domain" description="KAP NTPase" evidence="4">
    <location>
        <begin position="464"/>
        <end position="995"/>
    </location>
</feature>
<feature type="compositionally biased region" description="Low complexity" evidence="2">
    <location>
        <begin position="1412"/>
        <end position="1423"/>
    </location>
</feature>
<dbReference type="InterPro" id="IPR013761">
    <property type="entry name" value="SAM/pointed_sf"/>
</dbReference>
<feature type="domain" description="Kinase D-interacting substrate of 220 kDa-like SAM" evidence="5">
    <location>
        <begin position="1195"/>
        <end position="1276"/>
    </location>
</feature>
<dbReference type="SUPFAM" id="SSF48403">
    <property type="entry name" value="Ankyrin repeat"/>
    <property type="match status" value="1"/>
</dbReference>
<feature type="region of interest" description="Disordered" evidence="2">
    <location>
        <begin position="1"/>
        <end position="20"/>
    </location>
</feature>
<evidence type="ECO:0000259" key="5">
    <source>
        <dbReference type="Pfam" id="PF23307"/>
    </source>
</evidence>
<sequence length="1511" mass="166838">MFKARLKTSPSGGGENINRYGESMGSLGHRALLQFIDNNDISGLRAILDSRHLNIDDRDENATTVLMVVAGRGLTAFVREFLARGADVQAEDLDSWTALLCAARNGHFDVVQLLLDHGAEVEHRDMGGWTSLMWAAYRGHTELVRLLLEKGADGNAHGNYHLGALLWAAGRGFKDIVELLVQRGAKVNVGDKYGTTALVWACRRGNVEIVDTLLKAGANVDTAGMYSWTPLLVAAAGGHTDCVSSILEKKPNVNALDKDGMTALCIASREGFQDIAASLIAAGAYINIQDRGADTPLIHAVKAGHRTVVEALLKKHADVDIQGKDRKTAIYTAVEKGHIQIVKLLLSTNPDLESSTKDGDTPLMRAVRNRNLEIVHMLLDRKAKVMAADKRGDTCLHIAMRARSKAIVEALLRNPKHSQLLYRANKAGETPYNIDTLHQKTILGQVFGARRLNTNEDSEGMLGYELYSSALADVLSEPTLTTPITVGLYAKWGSGKSFLLNKLRDEMNNFAKQWAEPPAKTSGLLFIVCLHVALLIGTIVGLSTWSTVCGVSSAAAFMLVAYLLLAAVKYCNYQMDMLWAYSVQHGLEKRMTRLRLILQVAFCHPPGPQSDSQAKPVRFHFAEANSASPTGDGAVAHMLAALLGALESHYGWLATRLYRAFRPKCLKADVGWRWRRMCCIPIVVIFELALVTLVTGISLIVAYFTYANAKEREQIQVVLYVVAAILGTLICTHLHVLAKVCVALFTSHIRQLKRAVRTSETAPLTMLGAEVAVMTDMVKCLDSFTNQQSRLVGVIDALDSCDTERILTLLNAVQTLLSTPNRPFVLLISVDPHVIAKAAEANSRRLFTEGGIGGHDFLRNLVHLPVYLQNSGLRKVQRAQMTALLFKRSGGGGEYQNDDGPTLGHSVSARRLSNASEIVSSQEKLRGPARPGGGKKLRLSESVASSTGSNLHRLGQNPQGVLDLSRIVLTDDYFSDVNPRSIRRLMNVIYITVRLLKAFQIDFSWYRLSSWINLTEQWPLRASMIVLHHDQFMDTSADENVSLQSVYEKLRPKLAYLREAAPLLELDRDERKLDAFLQLHKSDLLVADLRIFLPFTINLDPYLRKVLKEDQQTIEDESSLVIQTRPSVYNQMRQQPAPTTYVPSPQPQPYPPYQVFQNDFVPNEMRSRNLSSSTEPVSPLIASPSDSFGEDILLTRLTDLTVEGVISLLERIDDMKPAMPKLAPVLRDNAINGRVLKHCDMPDLKSVLGLSFGHWELFRLLITTLRECERQPRKQNRALPQVAAVEAPPVTVPMIKDVTDALVPPRESLSRKNSVSHMEKQVTLEEQMICGTLQTLNEEAYEDVASSERPSPTEHDTPTGCGPAMTTALLTSASAMYTHQQQQQAQPSGRDSILKQQGSVKGDKRVSIQQTSSSNNNNNNNNNAKSATNVEYISEGAGSKVRLTARPPAGPRPASLIITRSDSNSQFQLLRSSSVDYDDVEAQEHRTTIRTTLLEQQEEDEAAPFVFTARK</sequence>
<keyword evidence="3" id="KW-0812">Transmembrane</keyword>
<feature type="repeat" description="ANK" evidence="1">
    <location>
        <begin position="358"/>
        <end position="390"/>
    </location>
</feature>
<reference evidence="7" key="2">
    <citation type="submission" date="2025-08" db="UniProtKB">
        <authorList>
            <consortium name="RefSeq"/>
        </authorList>
    </citation>
    <scope>IDENTIFICATION</scope>
    <source>
        <strain evidence="7">MV-25-SWS-2005</strain>
        <tissue evidence="7">Whole body</tissue>
    </source>
</reference>
<dbReference type="GO" id="GO:0019887">
    <property type="term" value="F:protein kinase regulator activity"/>
    <property type="evidence" value="ECO:0007669"/>
    <property type="project" value="TreeGrafter"/>
</dbReference>
<dbReference type="GO" id="GO:0030165">
    <property type="term" value="F:PDZ domain binding"/>
    <property type="evidence" value="ECO:0007669"/>
    <property type="project" value="TreeGrafter"/>
</dbReference>
<feature type="repeat" description="ANK" evidence="1">
    <location>
        <begin position="94"/>
        <end position="126"/>
    </location>
</feature>
<organism evidence="6 7">
    <name type="scientific">Drosophila pseudoobscura pseudoobscura</name>
    <name type="common">Fruit fly</name>
    <dbReference type="NCBI Taxonomy" id="46245"/>
    <lineage>
        <taxon>Eukaryota</taxon>
        <taxon>Metazoa</taxon>
        <taxon>Ecdysozoa</taxon>
        <taxon>Arthropoda</taxon>
        <taxon>Hexapoda</taxon>
        <taxon>Insecta</taxon>
        <taxon>Pterygota</taxon>
        <taxon>Neoptera</taxon>
        <taxon>Endopterygota</taxon>
        <taxon>Diptera</taxon>
        <taxon>Brachycera</taxon>
        <taxon>Muscomorpha</taxon>
        <taxon>Ephydroidea</taxon>
        <taxon>Drosophilidae</taxon>
        <taxon>Drosophila</taxon>
        <taxon>Sophophora</taxon>
    </lineage>
</organism>
<feature type="repeat" description="ANK" evidence="1">
    <location>
        <begin position="292"/>
        <end position="324"/>
    </location>
</feature>
<dbReference type="Pfam" id="PF07693">
    <property type="entry name" value="KAP_NTPase"/>
    <property type="match status" value="1"/>
</dbReference>
<dbReference type="Pfam" id="PF00023">
    <property type="entry name" value="Ank"/>
    <property type="match status" value="2"/>
</dbReference>
<dbReference type="Pfam" id="PF12796">
    <property type="entry name" value="Ank_2"/>
    <property type="match status" value="3"/>
</dbReference>
<feature type="repeat" description="ANK" evidence="1">
    <location>
        <begin position="160"/>
        <end position="192"/>
    </location>
</feature>
<dbReference type="ExpressionAtlas" id="A0A6I8VE35">
    <property type="expression patterns" value="baseline"/>
</dbReference>
<feature type="repeat" description="ANK" evidence="1">
    <location>
        <begin position="259"/>
        <end position="291"/>
    </location>
</feature>
<evidence type="ECO:0000256" key="3">
    <source>
        <dbReference type="SAM" id="Phobius"/>
    </source>
</evidence>
<dbReference type="Gene3D" id="1.25.40.20">
    <property type="entry name" value="Ankyrin repeat-containing domain"/>
    <property type="match status" value="3"/>
</dbReference>
<feature type="repeat" description="ANK" evidence="1">
    <location>
        <begin position="193"/>
        <end position="225"/>
    </location>
</feature>
<proteinExistence type="predicted"/>
<evidence type="ECO:0000256" key="1">
    <source>
        <dbReference type="PROSITE-ProRule" id="PRU00023"/>
    </source>
</evidence>
<feature type="transmembrane region" description="Helical" evidence="3">
    <location>
        <begin position="551"/>
        <end position="568"/>
    </location>
</feature>
<name>A0A6I8VE35_DROPS</name>
<evidence type="ECO:0000313" key="6">
    <source>
        <dbReference type="Proteomes" id="UP000001819"/>
    </source>
</evidence>
<keyword evidence="7" id="KW-0808">Transferase</keyword>
<evidence type="ECO:0000256" key="2">
    <source>
        <dbReference type="SAM" id="MobiDB-lite"/>
    </source>
</evidence>
<feature type="repeat" description="ANK" evidence="1">
    <location>
        <begin position="226"/>
        <end position="258"/>
    </location>
</feature>
<keyword evidence="3" id="KW-0472">Membrane</keyword>
<dbReference type="GO" id="GO:0016301">
    <property type="term" value="F:kinase activity"/>
    <property type="evidence" value="ECO:0007669"/>
    <property type="project" value="UniProtKB-KW"/>
</dbReference>
<feature type="region of interest" description="Disordered" evidence="2">
    <location>
        <begin position="1340"/>
        <end position="1425"/>
    </location>
</feature>
<evidence type="ECO:0000313" key="7">
    <source>
        <dbReference type="RefSeq" id="XP_015039350.1"/>
    </source>
</evidence>
<dbReference type="PROSITE" id="PS50088">
    <property type="entry name" value="ANK_REPEAT"/>
    <property type="match status" value="9"/>
</dbReference>
<dbReference type="InterPro" id="IPR002110">
    <property type="entry name" value="Ankyrin_rpt"/>
</dbReference>
<dbReference type="InterPro" id="IPR036770">
    <property type="entry name" value="Ankyrin_rpt-contain_sf"/>
</dbReference>
<gene>
    <name evidence="7" type="primary">Arms</name>
</gene>
<keyword evidence="6" id="KW-1185">Reference proteome</keyword>
<dbReference type="SMART" id="SM00248">
    <property type="entry name" value="ANK"/>
    <property type="match status" value="11"/>
</dbReference>
<dbReference type="InterPro" id="IPR052771">
    <property type="entry name" value="Neurotrophin_sig_adaptor"/>
</dbReference>
<dbReference type="InterPro" id="IPR057092">
    <property type="entry name" value="SAM_KIDINS220"/>
</dbReference>
<keyword evidence="3" id="KW-1133">Transmembrane helix</keyword>
<dbReference type="Bgee" id="FBgn0246076">
    <property type="expression patterns" value="Expressed in female reproductive system and 3 other cell types or tissues"/>
</dbReference>
<dbReference type="RefSeq" id="XP_015039350.1">
    <property type="nucleotide sequence ID" value="XM_015183864.2"/>
</dbReference>